<evidence type="ECO:0000256" key="17">
    <source>
        <dbReference type="ARBA" id="ARBA00023329"/>
    </source>
</evidence>
<evidence type="ECO:0000313" key="21">
    <source>
        <dbReference type="Proteomes" id="UP001590951"/>
    </source>
</evidence>
<keyword evidence="11 18" id="KW-1133">Transmembrane helix</keyword>
<protein>
    <recommendedName>
        <fullName evidence="6">Autophagy-related protein 27</fullName>
    </recommendedName>
</protein>
<keyword evidence="15 18" id="KW-0472">Membrane</keyword>
<dbReference type="Proteomes" id="UP001590951">
    <property type="component" value="Unassembled WGS sequence"/>
</dbReference>
<organism evidence="20 21">
    <name type="scientific">Lepraria finkii</name>
    <dbReference type="NCBI Taxonomy" id="1340010"/>
    <lineage>
        <taxon>Eukaryota</taxon>
        <taxon>Fungi</taxon>
        <taxon>Dikarya</taxon>
        <taxon>Ascomycota</taxon>
        <taxon>Pezizomycotina</taxon>
        <taxon>Lecanoromycetes</taxon>
        <taxon>OSLEUM clade</taxon>
        <taxon>Lecanoromycetidae</taxon>
        <taxon>Lecanorales</taxon>
        <taxon>Lecanorineae</taxon>
        <taxon>Stereocaulaceae</taxon>
        <taxon>Lepraria</taxon>
    </lineage>
</organism>
<evidence type="ECO:0000259" key="19">
    <source>
        <dbReference type="PROSITE" id="PS51914"/>
    </source>
</evidence>
<evidence type="ECO:0000256" key="18">
    <source>
        <dbReference type="SAM" id="Phobius"/>
    </source>
</evidence>
<dbReference type="PANTHER" id="PTHR15071">
    <property type="entry name" value="MANNOSE-6-PHOSPHATE RECEPTOR FAMILY MEMBER"/>
    <property type="match status" value="1"/>
</dbReference>
<dbReference type="PANTHER" id="PTHR15071:SF13">
    <property type="entry name" value="AUTOPHAGY-RELATED PROTEIN 27"/>
    <property type="match status" value="1"/>
</dbReference>
<dbReference type="EMBL" id="JBHFEH010000086">
    <property type="protein sequence ID" value="KAL2047985.1"/>
    <property type="molecule type" value="Genomic_DNA"/>
</dbReference>
<dbReference type="SUPFAM" id="SSF50911">
    <property type="entry name" value="Mannose 6-phosphate receptor domain"/>
    <property type="match status" value="1"/>
</dbReference>
<keyword evidence="14" id="KW-0496">Mitochondrion</keyword>
<dbReference type="Gene3D" id="2.70.130.10">
    <property type="entry name" value="Mannose-6-phosphate receptor binding domain"/>
    <property type="match status" value="1"/>
</dbReference>
<reference evidence="20 21" key="1">
    <citation type="submission" date="2024-09" db="EMBL/GenBank/DDBJ databases">
        <title>Rethinking Asexuality: The Enigmatic Case of Functional Sexual Genes in Lepraria (Stereocaulaceae).</title>
        <authorList>
            <person name="Doellman M."/>
            <person name="Sun Y."/>
            <person name="Barcenas-Pena A."/>
            <person name="Lumbsch H.T."/>
            <person name="Grewe F."/>
        </authorList>
    </citation>
    <scope>NUCLEOTIDE SEQUENCE [LARGE SCALE GENOMIC DNA]</scope>
    <source>
        <strain evidence="20 21">Grewe 0041</strain>
    </source>
</reference>
<evidence type="ECO:0000256" key="9">
    <source>
        <dbReference type="ARBA" id="ARBA00022729"/>
    </source>
</evidence>
<dbReference type="Pfam" id="PF09451">
    <property type="entry name" value="ATG27"/>
    <property type="match status" value="1"/>
</dbReference>
<accession>A0ABR4ARV5</accession>
<comment type="caution">
    <text evidence="20">The sequence shown here is derived from an EMBL/GenBank/DDBJ whole genome shotgun (WGS) entry which is preliminary data.</text>
</comment>
<keyword evidence="17" id="KW-0968">Cytoplasmic vesicle</keyword>
<evidence type="ECO:0000256" key="2">
    <source>
        <dbReference type="ARBA" id="ARBA00004358"/>
    </source>
</evidence>
<evidence type="ECO:0000256" key="12">
    <source>
        <dbReference type="ARBA" id="ARBA00023006"/>
    </source>
</evidence>
<evidence type="ECO:0000256" key="13">
    <source>
        <dbReference type="ARBA" id="ARBA00023034"/>
    </source>
</evidence>
<evidence type="ECO:0000256" key="6">
    <source>
        <dbReference type="ARBA" id="ARBA00013776"/>
    </source>
</evidence>
<keyword evidence="10" id="KW-0653">Protein transport</keyword>
<name>A0ABR4ARV5_9LECA</name>
<proteinExistence type="inferred from homology"/>
<evidence type="ECO:0000256" key="5">
    <source>
        <dbReference type="ARBA" id="ARBA00005363"/>
    </source>
</evidence>
<evidence type="ECO:0000256" key="10">
    <source>
        <dbReference type="ARBA" id="ARBA00022927"/>
    </source>
</evidence>
<keyword evidence="13" id="KW-0333">Golgi apparatus</keyword>
<dbReference type="InterPro" id="IPR044865">
    <property type="entry name" value="MRH_dom"/>
</dbReference>
<keyword evidence="12" id="KW-0072">Autophagy</keyword>
<evidence type="ECO:0000256" key="4">
    <source>
        <dbReference type="ARBA" id="ARBA00004614"/>
    </source>
</evidence>
<evidence type="ECO:0000313" key="20">
    <source>
        <dbReference type="EMBL" id="KAL2047985.1"/>
    </source>
</evidence>
<evidence type="ECO:0000256" key="14">
    <source>
        <dbReference type="ARBA" id="ARBA00023128"/>
    </source>
</evidence>
<evidence type="ECO:0000256" key="11">
    <source>
        <dbReference type="ARBA" id="ARBA00022989"/>
    </source>
</evidence>
<evidence type="ECO:0000256" key="3">
    <source>
        <dbReference type="ARBA" id="ARBA00004472"/>
    </source>
</evidence>
<keyword evidence="9" id="KW-0732">Signal</keyword>
<sequence>MNIWSVSNGIIQSSSILIIDPRDSVLYIHYSLLFIYRRHKRVELLFLFRLSSHLDLNCIMRLPSHPPTTLSCLFLLLLPSLATAISLDCSDIRVDRTPFNLKPLDGPHNIYQVKEHPNSITNTTFTINICRPLEKTKGVPKDEDCPNGSRVCAIERLTNTVENVKTIVRTIPIAGEYGHSGFGGNLDPKWTRMKSSESSADREREGIRLQIGGGRYDGEDQKAIVEFLCNAKKEDKTSKAENEEDHKYGNAVDDEHGGTIEILSWDDEDDAKVLRLEWNTQYACEDAKDGDNSSGGGWGFFTWFILVVFMGVAAYLIFGSWLNYNRYSARGWDLVPHSETIRDIPYIFRDWVRSVINTVQGGGSRGGYSAV</sequence>
<feature type="domain" description="MRH" evidence="19">
    <location>
        <begin position="87"/>
        <end position="286"/>
    </location>
</feature>
<comment type="similarity">
    <text evidence="5">Belongs to the ATG27 family.</text>
</comment>
<dbReference type="PROSITE" id="PS51914">
    <property type="entry name" value="MRH"/>
    <property type="match status" value="1"/>
</dbReference>
<keyword evidence="16" id="KW-1015">Disulfide bond</keyword>
<feature type="transmembrane region" description="Helical" evidence="18">
    <location>
        <begin position="298"/>
        <end position="318"/>
    </location>
</feature>
<comment type="subcellular location">
    <subcellularLocation>
        <location evidence="2">Cytoplasmic vesicle membrane</location>
        <topology evidence="2">Single-pass type I membrane protein</topology>
    </subcellularLocation>
    <subcellularLocation>
        <location evidence="4">Golgi apparatus membrane</location>
        <topology evidence="4">Single-pass type I membrane protein</topology>
    </subcellularLocation>
    <subcellularLocation>
        <location evidence="1">Mitochondrion membrane</location>
        <topology evidence="1">Single-pass membrane protein</topology>
    </subcellularLocation>
    <subcellularLocation>
        <location evidence="3">Preautophagosomal structure membrane</location>
        <topology evidence="3">Single-pass type I membrane protein</topology>
    </subcellularLocation>
</comment>
<evidence type="ECO:0000256" key="16">
    <source>
        <dbReference type="ARBA" id="ARBA00023157"/>
    </source>
</evidence>
<dbReference type="InterPro" id="IPR018939">
    <property type="entry name" value="Autophagy-rel_prot_27"/>
</dbReference>
<keyword evidence="7" id="KW-0813">Transport</keyword>
<keyword evidence="8 18" id="KW-0812">Transmembrane</keyword>
<evidence type="ECO:0000256" key="15">
    <source>
        <dbReference type="ARBA" id="ARBA00023136"/>
    </source>
</evidence>
<dbReference type="InterPro" id="IPR009011">
    <property type="entry name" value="Man6P_isomerase_rcpt-bd_dom_sf"/>
</dbReference>
<evidence type="ECO:0000256" key="8">
    <source>
        <dbReference type="ARBA" id="ARBA00022692"/>
    </source>
</evidence>
<evidence type="ECO:0000256" key="7">
    <source>
        <dbReference type="ARBA" id="ARBA00022448"/>
    </source>
</evidence>
<gene>
    <name evidence="20" type="ORF">ABVK25_011156</name>
</gene>
<evidence type="ECO:0000256" key="1">
    <source>
        <dbReference type="ARBA" id="ARBA00004304"/>
    </source>
</evidence>
<keyword evidence="21" id="KW-1185">Reference proteome</keyword>